<sequence length="106" mass="10434">MSAAARRGAAGVRCERGSGGRRAALAASWVLAVGAGLAVTVAGIVWCNAVLASESTVKALGLAASVAAGAAVGSGLSAIGVAVIDRAPRSQARPARTRTPAWGRRR</sequence>
<gene>
    <name evidence="3" type="ordered locus">Tpau_4254</name>
</gene>
<dbReference type="EMBL" id="CP001967">
    <property type="protein sequence ID" value="ADG80822.1"/>
    <property type="molecule type" value="Genomic_DNA"/>
</dbReference>
<feature type="compositionally biased region" description="Low complexity" evidence="1">
    <location>
        <begin position="1"/>
        <end position="11"/>
    </location>
</feature>
<proteinExistence type="predicted"/>
<name>D5UYX5_TSUPD</name>
<evidence type="ECO:0000313" key="4">
    <source>
        <dbReference type="Proteomes" id="UP000001213"/>
    </source>
</evidence>
<dbReference type="RefSeq" id="WP_013128811.1">
    <property type="nucleotide sequence ID" value="NC_014159.1"/>
</dbReference>
<organism evidence="3 4">
    <name type="scientific">Tsukamurella paurometabola (strain ATCC 8368 / DSM 20162 / CCUG 35730 / CIP 100753 / JCM 10117 / KCTC 9821 / NBRC 16120 / NCIMB 702349 / NCTC 13040)</name>
    <name type="common">Corynebacterium paurometabolum</name>
    <dbReference type="NCBI Taxonomy" id="521096"/>
    <lineage>
        <taxon>Bacteria</taxon>
        <taxon>Bacillati</taxon>
        <taxon>Actinomycetota</taxon>
        <taxon>Actinomycetes</taxon>
        <taxon>Mycobacteriales</taxon>
        <taxon>Tsukamurellaceae</taxon>
        <taxon>Tsukamurella</taxon>
    </lineage>
</organism>
<keyword evidence="4" id="KW-1185">Reference proteome</keyword>
<dbReference type="HOGENOM" id="CLU_2222087_0_0_11"/>
<feature type="region of interest" description="Disordered" evidence="1">
    <location>
        <begin position="1"/>
        <end position="20"/>
    </location>
</feature>
<reference evidence="3 4" key="2">
    <citation type="journal article" date="2011" name="Stand. Genomic Sci.">
        <title>Complete genome sequence of Tsukamurella paurometabola type strain (no. 33).</title>
        <authorList>
            <person name="Munk A.C."/>
            <person name="Lapidus A."/>
            <person name="Lucas S."/>
            <person name="Nolan M."/>
            <person name="Tice H."/>
            <person name="Cheng J.F."/>
            <person name="Del Rio T.G."/>
            <person name="Goodwin L."/>
            <person name="Pitluck S."/>
            <person name="Liolios K."/>
            <person name="Huntemann M."/>
            <person name="Ivanova N."/>
            <person name="Mavromatis K."/>
            <person name="Mikhailova N."/>
            <person name="Pati A."/>
            <person name="Chen A."/>
            <person name="Palaniappan K."/>
            <person name="Tapia R."/>
            <person name="Han C."/>
            <person name="Land M."/>
            <person name="Hauser L."/>
            <person name="Chang Y.J."/>
            <person name="Jeffries C.D."/>
            <person name="Brettin T."/>
            <person name="Yasawong M."/>
            <person name="Brambilla E.M."/>
            <person name="Rohde M."/>
            <person name="Sikorski J."/>
            <person name="Goker M."/>
            <person name="Detter J.C."/>
            <person name="Woyke T."/>
            <person name="Bristow J."/>
            <person name="Eisen J.A."/>
            <person name="Markowitz V."/>
            <person name="Hugenholtz P."/>
            <person name="Kyrpides N.C."/>
            <person name="Klenk H.P."/>
        </authorList>
    </citation>
    <scope>NUCLEOTIDE SEQUENCE [LARGE SCALE GENOMIC DNA]</scope>
    <source>
        <strain evidence="4">ATCC 8368 / DSM 20162 / CCUG 35730 / CIP 100753 / JCM 10117 / KCTC 9821 / NBRC 16120 / NCIMB 702349 / NCTC 13040</strain>
        <plasmid evidence="3">pTpau01</plasmid>
    </source>
</reference>
<feature type="transmembrane region" description="Helical" evidence="2">
    <location>
        <begin position="59"/>
        <end position="84"/>
    </location>
</feature>
<evidence type="ECO:0000256" key="1">
    <source>
        <dbReference type="SAM" id="MobiDB-lite"/>
    </source>
</evidence>
<accession>D5UYX5</accession>
<evidence type="ECO:0000313" key="3">
    <source>
        <dbReference type="EMBL" id="ADG80822.1"/>
    </source>
</evidence>
<evidence type="ECO:0000256" key="2">
    <source>
        <dbReference type="SAM" id="Phobius"/>
    </source>
</evidence>
<geneLocation type="plasmid" evidence="3 4">
    <name>pTpau01</name>
</geneLocation>
<dbReference type="Proteomes" id="UP000001213">
    <property type="component" value="Plasmid pTpau01"/>
</dbReference>
<dbReference type="AlphaFoldDB" id="D5UYX5"/>
<reference evidence="4" key="1">
    <citation type="submission" date="2010-03" db="EMBL/GenBank/DDBJ databases">
        <title>The complete plasmid of Tsukamurella paurometabola DSM 20162.</title>
        <authorList>
            <consortium name="US DOE Joint Genome Institute (JGI-PGF)"/>
            <person name="Lucas S."/>
            <person name="Copeland A."/>
            <person name="Lapidus A."/>
            <person name="Glavina del Rio T."/>
            <person name="Dalin E."/>
            <person name="Tice H."/>
            <person name="Bruce D."/>
            <person name="Goodwin L."/>
            <person name="Pitluck S."/>
            <person name="Kyrpides N."/>
            <person name="Mavromatis K."/>
            <person name="Ivanova N."/>
            <person name="Mikhailova N."/>
            <person name="Munk A.C."/>
            <person name="Brettin T."/>
            <person name="Detter J.C."/>
            <person name="Tapia R."/>
            <person name="Han C."/>
            <person name="Larimer F."/>
            <person name="Land M."/>
            <person name="Hauser L."/>
            <person name="Markowitz V."/>
            <person name="Cheng J.-F."/>
            <person name="Hugenholtz P."/>
            <person name="Woyke T."/>
            <person name="Wu D."/>
            <person name="Jando M."/>
            <person name="Brambilla E."/>
            <person name="Klenk H.-P."/>
            <person name="Eisen J.A."/>
        </authorList>
    </citation>
    <scope>NUCLEOTIDE SEQUENCE [LARGE SCALE GENOMIC DNA]</scope>
    <source>
        <strain evidence="4">ATCC 8368 / DSM 20162 / CCUG 35730 / CIP 100753 / JCM 10117 / KCTC 9821 / NBRC 16120 / NCIMB 702349 / NCTC 13040</strain>
        <plasmid evidence="4">pTpau01</plasmid>
    </source>
</reference>
<dbReference type="KEGG" id="tpr:Tpau_4254"/>
<keyword evidence="2" id="KW-0812">Transmembrane</keyword>
<keyword evidence="3" id="KW-0614">Plasmid</keyword>
<protein>
    <submittedName>
        <fullName evidence="3">Uncharacterized protein</fullName>
    </submittedName>
</protein>
<feature type="transmembrane region" description="Helical" evidence="2">
    <location>
        <begin position="23"/>
        <end position="47"/>
    </location>
</feature>
<keyword evidence="2" id="KW-0472">Membrane</keyword>
<keyword evidence="2" id="KW-1133">Transmembrane helix</keyword>